<accession>A0A8H8WP74</accession>
<organism evidence="2 3">
    <name type="scientific">Methylobacterium indicum</name>
    <dbReference type="NCBI Taxonomy" id="1775910"/>
    <lineage>
        <taxon>Bacteria</taxon>
        <taxon>Pseudomonadati</taxon>
        <taxon>Pseudomonadota</taxon>
        <taxon>Alphaproteobacteria</taxon>
        <taxon>Hyphomicrobiales</taxon>
        <taxon>Methylobacteriaceae</taxon>
        <taxon>Methylobacterium</taxon>
    </lineage>
</organism>
<protein>
    <recommendedName>
        <fullName evidence="1">Novel STAND NTPase 5 domain-containing protein</fullName>
    </recommendedName>
</protein>
<dbReference type="Gene3D" id="3.40.50.300">
    <property type="entry name" value="P-loop containing nucleotide triphosphate hydrolases"/>
    <property type="match status" value="1"/>
</dbReference>
<evidence type="ECO:0000259" key="1">
    <source>
        <dbReference type="Pfam" id="PF25199"/>
    </source>
</evidence>
<sequence length="817" mass="92637">MPASLQDFVRDIKAESTVLLFGAGSSLPSNAPSVQNIMDHMSKTFNQAKQNFSLAEFTELIEKKSGDRKKMIMELRTLFKKSKPTAGLLNLPLYNWKSIYTTNYDTLIEQSYKKKSKTIKVVSSNFDFGASGRFLETQLLKLHGTIEKDVSFGDNSRIIITESDYDHVYEFREHLYNSLKTDLAEANLIIIGSSLSDEDIKSIINKSIQLNSQTFAPGRITLLMYQRDDDRAILYEGRGLRVVFAGIDEFFLELAKVSPGPLFDYKSSENIIERHVGIVPTVVDVTHELETGSPDVSRMFNGWPASYADISNELTFHRTISDAIVEYLLSDGGLCAILVGASGVGKTTAIRQVLLKLKSSDYSCWEHKNDHYLDAVEWGDLSDSLDKTSRRGVLFIDEAHNHLFELNELIDLLANKNKISLIVIATSTRNNWRPRVKTPNLYKKGKEFYLSQLDKEEINQLLALVESKEEISQIIESNFAGFTKTEKRRRLIERCESDMFVCMRNIFASDSFDDIILREYASLPESHQDIYRLVSALETSGVRVHRQLVIRLLGIPMSTTRALLESLTDIINEYTIDGKNHVYGWRGRHSVISAIIIKYKFNKKAELIDLFEKVIDNLSPTYDIEVRSAVSLCNVDTGIPKIADKNTQNRLLRKMISALPGQRVPRHRLIRNLTDAGQFDQAQTEIRIFEKDFKTDAPVARLKIDLLVARAVDTPGIMKSDRLAILEQARELAVTAVKRHYQAKGVFAAYCTVGINIMRLGGSREAFDDAIKNLRLAEQRLGDPDINFIIRRFERQEASLMAANKAEDDLDIIQDID</sequence>
<dbReference type="InterPro" id="IPR057574">
    <property type="entry name" value="nSTAND_NTPase5_dom"/>
</dbReference>
<dbReference type="SUPFAM" id="SSF52540">
    <property type="entry name" value="P-loop containing nucleoside triphosphate hydrolases"/>
    <property type="match status" value="1"/>
</dbReference>
<evidence type="ECO:0000313" key="2">
    <source>
        <dbReference type="EMBL" id="BCM81822.1"/>
    </source>
</evidence>
<dbReference type="RefSeq" id="WP_207181048.1">
    <property type="nucleotide sequence ID" value="NZ_AP024145.1"/>
</dbReference>
<dbReference type="InterPro" id="IPR027417">
    <property type="entry name" value="P-loop_NTPase"/>
</dbReference>
<dbReference type="AlphaFoldDB" id="A0A8H8WP74"/>
<evidence type="ECO:0000313" key="3">
    <source>
        <dbReference type="Proteomes" id="UP000663508"/>
    </source>
</evidence>
<gene>
    <name evidence="2" type="ORF">mvi_02830</name>
</gene>
<reference evidence="2" key="1">
    <citation type="submission" date="2020-11" db="EMBL/GenBank/DDBJ databases">
        <title>Complete genome sequence of a novel pathogenic Methylobacterium strain isolated from rice in Vietnam.</title>
        <authorList>
            <person name="Lai K."/>
            <person name="Okazaki S."/>
            <person name="Higashi K."/>
            <person name="Mori H."/>
            <person name="Toyoda A."/>
            <person name="Kurokawa K."/>
        </authorList>
    </citation>
    <scope>NUCLEOTIDE SEQUENCE</scope>
    <source>
        <strain evidence="2">VL1</strain>
    </source>
</reference>
<feature type="domain" description="Novel STAND NTPase 5" evidence="1">
    <location>
        <begin position="300"/>
        <end position="434"/>
    </location>
</feature>
<dbReference type="SUPFAM" id="SSF52467">
    <property type="entry name" value="DHS-like NAD/FAD-binding domain"/>
    <property type="match status" value="1"/>
</dbReference>
<dbReference type="KEGG" id="mind:mvi_02830"/>
<dbReference type="InterPro" id="IPR029035">
    <property type="entry name" value="DHS-like_NAD/FAD-binding_dom"/>
</dbReference>
<proteinExistence type="predicted"/>
<dbReference type="Pfam" id="PF13289">
    <property type="entry name" value="SIR2_2"/>
    <property type="match status" value="1"/>
</dbReference>
<name>A0A8H8WP74_9HYPH</name>
<dbReference type="Proteomes" id="UP000663508">
    <property type="component" value="Chromosome"/>
</dbReference>
<dbReference type="Pfam" id="PF25199">
    <property type="entry name" value="nSTAND_NTPase5"/>
    <property type="match status" value="1"/>
</dbReference>
<dbReference type="EMBL" id="AP024145">
    <property type="protein sequence ID" value="BCM81822.1"/>
    <property type="molecule type" value="Genomic_DNA"/>
</dbReference>